<sequence length="164" mass="18110">MTRSRAESRPHVDPTPLGSKRFAVLSNHPVAAALNFQRILYIVSENVVNATPMRSTQHVKALIDKLAGNIGSVIDKELQLSEPETNSLPTTNQQSSDLGIPMKDAILYWKDNTARFPYLSKLAFSLFAIPASSASAEREFSTARWHSLGCKNRTTQDALASKLR</sequence>
<accession>A0ABR0AQF1</accession>
<dbReference type="InterPro" id="IPR012337">
    <property type="entry name" value="RNaseH-like_sf"/>
</dbReference>
<evidence type="ECO:0000259" key="1">
    <source>
        <dbReference type="Pfam" id="PF05699"/>
    </source>
</evidence>
<proteinExistence type="predicted"/>
<dbReference type="Proteomes" id="UP001234178">
    <property type="component" value="Unassembled WGS sequence"/>
</dbReference>
<evidence type="ECO:0000313" key="3">
    <source>
        <dbReference type="Proteomes" id="UP001234178"/>
    </source>
</evidence>
<protein>
    <recommendedName>
        <fullName evidence="1">HAT C-terminal dimerisation domain-containing protein</fullName>
    </recommendedName>
</protein>
<reference evidence="2 3" key="1">
    <citation type="journal article" date="2023" name="Nucleic Acids Res.">
        <title>The hologenome of Daphnia magna reveals possible DNA methylation and microbiome-mediated evolution of the host genome.</title>
        <authorList>
            <person name="Chaturvedi A."/>
            <person name="Li X."/>
            <person name="Dhandapani V."/>
            <person name="Marshall H."/>
            <person name="Kissane S."/>
            <person name="Cuenca-Cambronero M."/>
            <person name="Asole G."/>
            <person name="Calvet F."/>
            <person name="Ruiz-Romero M."/>
            <person name="Marangio P."/>
            <person name="Guigo R."/>
            <person name="Rago D."/>
            <person name="Mirbahai L."/>
            <person name="Eastwood N."/>
            <person name="Colbourne J.K."/>
            <person name="Zhou J."/>
            <person name="Mallon E."/>
            <person name="Orsini L."/>
        </authorList>
    </citation>
    <scope>NUCLEOTIDE SEQUENCE [LARGE SCALE GENOMIC DNA]</scope>
    <source>
        <strain evidence="2">LRV0_1</strain>
    </source>
</reference>
<dbReference type="SUPFAM" id="SSF53098">
    <property type="entry name" value="Ribonuclease H-like"/>
    <property type="match status" value="1"/>
</dbReference>
<dbReference type="Pfam" id="PF05699">
    <property type="entry name" value="Dimer_Tnp_hAT"/>
    <property type="match status" value="1"/>
</dbReference>
<gene>
    <name evidence="2" type="ORF">OUZ56_016362</name>
</gene>
<name>A0ABR0AQF1_9CRUS</name>
<keyword evidence="3" id="KW-1185">Reference proteome</keyword>
<dbReference type="InterPro" id="IPR008906">
    <property type="entry name" value="HATC_C_dom"/>
</dbReference>
<organism evidence="2 3">
    <name type="scientific">Daphnia magna</name>
    <dbReference type="NCBI Taxonomy" id="35525"/>
    <lineage>
        <taxon>Eukaryota</taxon>
        <taxon>Metazoa</taxon>
        <taxon>Ecdysozoa</taxon>
        <taxon>Arthropoda</taxon>
        <taxon>Crustacea</taxon>
        <taxon>Branchiopoda</taxon>
        <taxon>Diplostraca</taxon>
        <taxon>Cladocera</taxon>
        <taxon>Anomopoda</taxon>
        <taxon>Daphniidae</taxon>
        <taxon>Daphnia</taxon>
    </lineage>
</organism>
<comment type="caution">
    <text evidence="2">The sequence shown here is derived from an EMBL/GenBank/DDBJ whole genome shotgun (WGS) entry which is preliminary data.</text>
</comment>
<feature type="domain" description="HAT C-terminal dimerisation" evidence="1">
    <location>
        <begin position="104"/>
        <end position="144"/>
    </location>
</feature>
<dbReference type="EMBL" id="JAOYFB010000038">
    <property type="protein sequence ID" value="KAK4027352.1"/>
    <property type="molecule type" value="Genomic_DNA"/>
</dbReference>
<evidence type="ECO:0000313" key="2">
    <source>
        <dbReference type="EMBL" id="KAK4027352.1"/>
    </source>
</evidence>